<evidence type="ECO:0000256" key="1">
    <source>
        <dbReference type="SAM" id="Phobius"/>
    </source>
</evidence>
<sequence>MNEIEIVFRMQLKEYFKDKGALIFHLCAVVLIGIVAPVFRMNDTVLLSASILFPLILLKQWTANSFAGEKEMKTIETLLSSPIKSKSLFYGKCMYCFVSSGVYYLSIFILILLVKSFTKEHFQMNFWEWVGMLILCIQILLTVTLIGVDRSITSDDIQMANSKLTVVFYPIYIYIVILINLFTQHLMVATYLLSAVFLVVLMGVNSYFIFIKVKKMNRSYFFAESYKKVGVSDEITNI</sequence>
<name>A0AAD0P3D5_9BACL</name>
<keyword evidence="1" id="KW-0472">Membrane</keyword>
<evidence type="ECO:0000313" key="2">
    <source>
        <dbReference type="EMBL" id="AWV33646.1"/>
    </source>
</evidence>
<proteinExistence type="predicted"/>
<organism evidence="2 3">
    <name type="scientific">Paenibacillus odorifer</name>
    <dbReference type="NCBI Taxonomy" id="189426"/>
    <lineage>
        <taxon>Bacteria</taxon>
        <taxon>Bacillati</taxon>
        <taxon>Bacillota</taxon>
        <taxon>Bacilli</taxon>
        <taxon>Bacillales</taxon>
        <taxon>Paenibacillaceae</taxon>
        <taxon>Paenibacillus</taxon>
    </lineage>
</organism>
<feature type="transmembrane region" description="Helical" evidence="1">
    <location>
        <begin position="21"/>
        <end position="39"/>
    </location>
</feature>
<keyword evidence="1" id="KW-0812">Transmembrane</keyword>
<feature type="transmembrane region" description="Helical" evidence="1">
    <location>
        <begin position="45"/>
        <end position="67"/>
    </location>
</feature>
<dbReference type="AlphaFoldDB" id="A0AAD0P3D5"/>
<accession>A0AAD0P3D5</accession>
<feature type="transmembrane region" description="Helical" evidence="1">
    <location>
        <begin position="188"/>
        <end position="210"/>
    </location>
</feature>
<dbReference type="Proteomes" id="UP000249163">
    <property type="component" value="Chromosome"/>
</dbReference>
<feature type="transmembrane region" description="Helical" evidence="1">
    <location>
        <begin position="160"/>
        <end position="182"/>
    </location>
</feature>
<protein>
    <recommendedName>
        <fullName evidence="4">ABC transporter permease</fullName>
    </recommendedName>
</protein>
<dbReference type="EMBL" id="CP021965">
    <property type="protein sequence ID" value="AWV33646.1"/>
    <property type="molecule type" value="Genomic_DNA"/>
</dbReference>
<feature type="transmembrane region" description="Helical" evidence="1">
    <location>
        <begin position="88"/>
        <end position="114"/>
    </location>
</feature>
<dbReference type="RefSeq" id="WP_111503967.1">
    <property type="nucleotide sequence ID" value="NZ_CP021965.1"/>
</dbReference>
<evidence type="ECO:0008006" key="4">
    <source>
        <dbReference type="Google" id="ProtNLM"/>
    </source>
</evidence>
<keyword evidence="1" id="KW-1133">Transmembrane helix</keyword>
<reference evidence="2 3" key="1">
    <citation type="submission" date="2017-06" db="EMBL/GenBank/DDBJ databases">
        <title>Complete genome sequence of Paenibacillus odorifer CBA7130.</title>
        <authorList>
            <person name="Nam Y.-D."/>
            <person name="Kang J."/>
            <person name="Chung W.-H."/>
        </authorList>
    </citation>
    <scope>NUCLEOTIDE SEQUENCE [LARGE SCALE GENOMIC DNA]</scope>
    <source>
        <strain evidence="2 3">CBA7130</strain>
    </source>
</reference>
<feature type="transmembrane region" description="Helical" evidence="1">
    <location>
        <begin position="126"/>
        <end position="148"/>
    </location>
</feature>
<evidence type="ECO:0000313" key="3">
    <source>
        <dbReference type="Proteomes" id="UP000249163"/>
    </source>
</evidence>
<gene>
    <name evidence="2" type="ORF">CD191_14065</name>
</gene>